<dbReference type="SUPFAM" id="SSF47413">
    <property type="entry name" value="lambda repressor-like DNA-binding domains"/>
    <property type="match status" value="1"/>
</dbReference>
<protein>
    <submittedName>
        <fullName evidence="2">Helix-turn-helix domain-containing protein</fullName>
    </submittedName>
</protein>
<accession>A0A848D7B2</accession>
<evidence type="ECO:0000313" key="2">
    <source>
        <dbReference type="EMBL" id="NMG83139.1"/>
    </source>
</evidence>
<dbReference type="GO" id="GO:0003677">
    <property type="term" value="F:DNA binding"/>
    <property type="evidence" value="ECO:0007669"/>
    <property type="project" value="InterPro"/>
</dbReference>
<dbReference type="Proteomes" id="UP000606580">
    <property type="component" value="Unassembled WGS sequence"/>
</dbReference>
<dbReference type="InterPro" id="IPR016472">
    <property type="entry name" value="Tscrpt_reg_MJ0621_prd"/>
</dbReference>
<organism evidence="2 3">
    <name type="scientific">Candidatus Ethanoperedens thermophilum</name>
    <dbReference type="NCBI Taxonomy" id="2766897"/>
    <lineage>
        <taxon>Archaea</taxon>
        <taxon>Methanobacteriati</taxon>
        <taxon>Methanobacteriota</taxon>
        <taxon>Stenosarchaea group</taxon>
        <taxon>Methanomicrobia</taxon>
        <taxon>Methanosarcinales</taxon>
        <taxon>Methanosarcinales incertae sedis</taxon>
        <taxon>GOM Arc I cluster</taxon>
        <taxon>Candidatus Ethanoperedens</taxon>
    </lineage>
</organism>
<comment type="caution">
    <text evidence="2">The sequence shown here is derived from an EMBL/GenBank/DDBJ whole genome shotgun (WGS) entry which is preliminary data.</text>
</comment>
<dbReference type="CDD" id="cd00093">
    <property type="entry name" value="HTH_XRE"/>
    <property type="match status" value="1"/>
</dbReference>
<gene>
    <name evidence="2" type="ORF">GIS02_02905</name>
</gene>
<dbReference type="Gene3D" id="1.10.260.40">
    <property type="entry name" value="lambda repressor-like DNA-binding domains"/>
    <property type="match status" value="1"/>
</dbReference>
<dbReference type="EMBL" id="WNEG01000055">
    <property type="protein sequence ID" value="NMG83139.1"/>
    <property type="molecule type" value="Genomic_DNA"/>
</dbReference>
<dbReference type="PIRSF" id="PIRSF005978">
    <property type="entry name" value="HTH_MJ0621_prd"/>
    <property type="match status" value="1"/>
</dbReference>
<dbReference type="PROSITE" id="PS50943">
    <property type="entry name" value="HTH_CROC1"/>
    <property type="match status" value="1"/>
</dbReference>
<sequence>MSIPDNIADNMVVEIFRHDKELPAVLTETIKQKLGISIGEFSKKSGIPPSTLYKILSGERDPNLRTLRIIINTVIGIEDVHAKKNKKFIAVVCSRGCLDVLEKTTIDTGRDIFDIKEYAVTSMEEAMIAAIQAEKDDASAIVCAPIVSSTVEKVVNIPVATIKPKLSIASAIELAAKKTS</sequence>
<dbReference type="InterPro" id="IPR010982">
    <property type="entry name" value="Lambda_DNA-bd_dom_sf"/>
</dbReference>
<evidence type="ECO:0000313" key="3">
    <source>
        <dbReference type="Proteomes" id="UP000606580"/>
    </source>
</evidence>
<evidence type="ECO:0000259" key="1">
    <source>
        <dbReference type="PROSITE" id="PS50943"/>
    </source>
</evidence>
<feature type="domain" description="HTH cro/C1-type" evidence="1">
    <location>
        <begin position="32"/>
        <end position="70"/>
    </location>
</feature>
<proteinExistence type="predicted"/>
<dbReference type="SMART" id="SM00530">
    <property type="entry name" value="HTH_XRE"/>
    <property type="match status" value="1"/>
</dbReference>
<name>A0A848D7B2_9EURY</name>
<reference evidence="2" key="1">
    <citation type="journal article" date="2020" name="MBio">
        <title>'Candidatus Ethanoperedens,' a Thermophilic Genus of Archaea Mediating the Anaerobic Oxidation of Ethane.</title>
        <authorList>
            <person name="Hahn C.J."/>
            <person name="Laso-Perez R."/>
            <person name="Vulcano F."/>
            <person name="Vaziourakis K.M."/>
            <person name="Stokke R."/>
            <person name="Steen I.H."/>
            <person name="Teske A."/>
            <person name="Boetius A."/>
            <person name="Liebeke M."/>
            <person name="Amann R."/>
            <person name="Knittel K."/>
            <person name="Wegener G."/>
        </authorList>
    </citation>
    <scope>NUCLEOTIDE SEQUENCE</scope>
    <source>
        <strain evidence="2">GoM-Arc1-LC-WB58</strain>
    </source>
</reference>
<dbReference type="Pfam" id="PF01381">
    <property type="entry name" value="HTH_3"/>
    <property type="match status" value="1"/>
</dbReference>
<dbReference type="InterPro" id="IPR001387">
    <property type="entry name" value="Cro/C1-type_HTH"/>
</dbReference>
<dbReference type="AlphaFoldDB" id="A0A848D7B2"/>